<dbReference type="InterPro" id="IPR002645">
    <property type="entry name" value="STAS_dom"/>
</dbReference>
<dbReference type="EMBL" id="CP132938">
    <property type="protein sequence ID" value="XCB22320.1"/>
    <property type="molecule type" value="Genomic_DNA"/>
</dbReference>
<dbReference type="PANTHER" id="PTHR33495">
    <property type="entry name" value="ANTI-SIGMA FACTOR ANTAGONIST TM_1081-RELATED-RELATED"/>
    <property type="match status" value="1"/>
</dbReference>
<reference evidence="2" key="1">
    <citation type="submission" date="2023-08" db="EMBL/GenBank/DDBJ databases">
        <authorList>
            <person name="Messyasz A."/>
            <person name="Mannisto M.K."/>
            <person name="Kerkhof L.J."/>
            <person name="Haggblom M."/>
        </authorList>
    </citation>
    <scope>NUCLEOTIDE SEQUENCE</scope>
    <source>
        <strain evidence="2">M8UP39</strain>
    </source>
</reference>
<dbReference type="InterPro" id="IPR036513">
    <property type="entry name" value="STAS_dom_sf"/>
</dbReference>
<accession>A0AAU7Z0L2</accession>
<dbReference type="AlphaFoldDB" id="A0AAU7Z0L2"/>
<dbReference type="CDD" id="cd07043">
    <property type="entry name" value="STAS_anti-anti-sigma_factors"/>
    <property type="match status" value="1"/>
</dbReference>
<organism evidence="2">
    <name type="scientific">Tunturiibacter gelidiferens</name>
    <dbReference type="NCBI Taxonomy" id="3069689"/>
    <lineage>
        <taxon>Bacteria</taxon>
        <taxon>Pseudomonadati</taxon>
        <taxon>Acidobacteriota</taxon>
        <taxon>Terriglobia</taxon>
        <taxon>Terriglobales</taxon>
        <taxon>Acidobacteriaceae</taxon>
        <taxon>Tunturiibacter</taxon>
    </lineage>
</organism>
<sequence length="114" mass="12414">MLDQPLTHSFTPGKSEGTTILKLAGPLTLSTIFGFQNEFRGQTPQVMIVDLSESPYMDSAGLGLLMNYYVSAESHGRKLLLAGANERIESLLEMTKVHKVLKTFPTVDAAEASL</sequence>
<dbReference type="SUPFAM" id="SSF52091">
    <property type="entry name" value="SpoIIaa-like"/>
    <property type="match status" value="1"/>
</dbReference>
<dbReference type="Pfam" id="PF01740">
    <property type="entry name" value="STAS"/>
    <property type="match status" value="1"/>
</dbReference>
<proteinExistence type="predicted"/>
<dbReference type="GO" id="GO:0043856">
    <property type="term" value="F:anti-sigma factor antagonist activity"/>
    <property type="evidence" value="ECO:0007669"/>
    <property type="project" value="TreeGrafter"/>
</dbReference>
<evidence type="ECO:0000259" key="1">
    <source>
        <dbReference type="PROSITE" id="PS50801"/>
    </source>
</evidence>
<dbReference type="RefSeq" id="WP_179585481.1">
    <property type="nucleotide sequence ID" value="NZ_CP132938.1"/>
</dbReference>
<gene>
    <name evidence="2" type="ORF">RBB81_22555</name>
</gene>
<evidence type="ECO:0000313" key="2">
    <source>
        <dbReference type="EMBL" id="XCB22320.1"/>
    </source>
</evidence>
<protein>
    <submittedName>
        <fullName evidence="2">STAS domain-containing protein</fullName>
    </submittedName>
</protein>
<dbReference type="KEGG" id="tgi:RBB81_22555"/>
<dbReference type="PROSITE" id="PS50801">
    <property type="entry name" value="STAS"/>
    <property type="match status" value="1"/>
</dbReference>
<reference evidence="2" key="2">
    <citation type="journal article" date="2024" name="Environ. Microbiol.">
        <title>Genome analysis and description of Tunturibacter gen. nov. expands the diversity of Terriglobia in tundra soils.</title>
        <authorList>
            <person name="Messyasz A."/>
            <person name="Mannisto M.K."/>
            <person name="Kerkhof L.J."/>
            <person name="Haggblom M.M."/>
        </authorList>
    </citation>
    <scope>NUCLEOTIDE SEQUENCE</scope>
    <source>
        <strain evidence="2">M8UP39</strain>
    </source>
</reference>
<dbReference type="Gene3D" id="3.30.750.24">
    <property type="entry name" value="STAS domain"/>
    <property type="match status" value="1"/>
</dbReference>
<name>A0AAU7Z0L2_9BACT</name>
<feature type="domain" description="STAS" evidence="1">
    <location>
        <begin position="16"/>
        <end position="114"/>
    </location>
</feature>